<dbReference type="AlphaFoldDB" id="A0A1V1NXG0"/>
<gene>
    <name evidence="3" type="ORF">OMM_11771</name>
</gene>
<feature type="non-terminal residue" evidence="3">
    <location>
        <position position="1"/>
    </location>
</feature>
<name>A0A1V1NXG0_9BACT</name>
<evidence type="ECO:0000256" key="1">
    <source>
        <dbReference type="ARBA" id="ARBA00009277"/>
    </source>
</evidence>
<evidence type="ECO:0000313" key="3">
    <source>
        <dbReference type="EMBL" id="ETR67279.1"/>
    </source>
</evidence>
<comment type="caution">
    <text evidence="3">The sequence shown here is derived from an EMBL/GenBank/DDBJ whole genome shotgun (WGS) entry which is preliminary data.</text>
</comment>
<dbReference type="PANTHER" id="PTHR35004:SF8">
    <property type="entry name" value="TRANSPOSASE RV3428C-RELATED"/>
    <property type="match status" value="1"/>
</dbReference>
<dbReference type="PROSITE" id="PS50994">
    <property type="entry name" value="INTEGRASE"/>
    <property type="match status" value="1"/>
</dbReference>
<reference evidence="4" key="1">
    <citation type="submission" date="2012-11" db="EMBL/GenBank/DDBJ databases">
        <authorList>
            <person name="Lucero-Rivera Y.E."/>
            <person name="Tovar-Ramirez D."/>
        </authorList>
    </citation>
    <scope>NUCLEOTIDE SEQUENCE [LARGE SCALE GENOMIC DNA]</scope>
    <source>
        <strain evidence="4">Araruama</strain>
    </source>
</reference>
<dbReference type="Pfam" id="PF00665">
    <property type="entry name" value="rve"/>
    <property type="match status" value="1"/>
</dbReference>
<dbReference type="InterPro" id="IPR012337">
    <property type="entry name" value="RNaseH-like_sf"/>
</dbReference>
<dbReference type="GO" id="GO:0003676">
    <property type="term" value="F:nucleic acid binding"/>
    <property type="evidence" value="ECO:0007669"/>
    <property type="project" value="InterPro"/>
</dbReference>
<protein>
    <submittedName>
        <fullName evidence="3">Integrase catalytic subunit</fullName>
    </submittedName>
</protein>
<dbReference type="Proteomes" id="UP000189670">
    <property type="component" value="Unassembled WGS sequence"/>
</dbReference>
<proteinExistence type="inferred from homology"/>
<dbReference type="Gene3D" id="3.30.420.10">
    <property type="entry name" value="Ribonuclease H-like superfamily/Ribonuclease H"/>
    <property type="match status" value="1"/>
</dbReference>
<sequence length="366" mass="43418">VRIHTDAGEEGQVDFGYAGYTLDNAGKRRKTWIFNMKLSYSRYDYYEKVYDQKVVTFIRCHQRAFEFFKGVPKTVRIDNLKAAVLEANFYEPRFQRVYKQFSEHYQFEIIPCRIYRPNDKGKVESGIKYVKNNFFAGRKFKNEDDLNQQLKEWVKQKCNVRIHGTTKKIPQEVFLAQEKEKLISLPESRFKIAEVGLRKVYHDCHIFVESNYYSVPFDFVGCNVDIELSQNVLKIFYEHSLIAVHERLKGKGEFRTNPSHYPKYKVMTEKEYQSKYQKQMIDLGNYAQQIFPIIVKEQPHHWARTVQGILSLSKKYSKEIVDLACKRAISFNVYKYQVIKNICSNASYKLPIESETEVAYYEFPKN</sequence>
<dbReference type="InterPro" id="IPR054353">
    <property type="entry name" value="IstA-like_C"/>
</dbReference>
<organism evidence="3 4">
    <name type="scientific">Candidatus Magnetoglobus multicellularis str. Araruama</name>
    <dbReference type="NCBI Taxonomy" id="890399"/>
    <lineage>
        <taxon>Bacteria</taxon>
        <taxon>Pseudomonadati</taxon>
        <taxon>Thermodesulfobacteriota</taxon>
        <taxon>Desulfobacteria</taxon>
        <taxon>Desulfobacterales</taxon>
        <taxon>Desulfobacteraceae</taxon>
        <taxon>Candidatus Magnetoglobus</taxon>
    </lineage>
</organism>
<dbReference type="Pfam" id="PF22483">
    <property type="entry name" value="Mu-transpos_C_2"/>
    <property type="match status" value="1"/>
</dbReference>
<comment type="similarity">
    <text evidence="1">Belongs to the transposase IS21/IS408/IS1162 family.</text>
</comment>
<dbReference type="GO" id="GO:0015074">
    <property type="term" value="P:DNA integration"/>
    <property type="evidence" value="ECO:0007669"/>
    <property type="project" value="InterPro"/>
</dbReference>
<evidence type="ECO:0000259" key="2">
    <source>
        <dbReference type="PROSITE" id="PS50994"/>
    </source>
</evidence>
<dbReference type="InterPro" id="IPR036397">
    <property type="entry name" value="RNaseH_sf"/>
</dbReference>
<feature type="domain" description="Integrase catalytic" evidence="2">
    <location>
        <begin position="2"/>
        <end position="178"/>
    </location>
</feature>
<dbReference type="EMBL" id="ATBP01001465">
    <property type="protein sequence ID" value="ETR67279.1"/>
    <property type="molecule type" value="Genomic_DNA"/>
</dbReference>
<dbReference type="NCBIfam" id="NF033546">
    <property type="entry name" value="transpos_IS21"/>
    <property type="match status" value="1"/>
</dbReference>
<evidence type="ECO:0000313" key="4">
    <source>
        <dbReference type="Proteomes" id="UP000189670"/>
    </source>
</evidence>
<accession>A0A1V1NXG0</accession>
<dbReference type="PANTHER" id="PTHR35004">
    <property type="entry name" value="TRANSPOSASE RV3428C-RELATED"/>
    <property type="match status" value="1"/>
</dbReference>
<dbReference type="InterPro" id="IPR001584">
    <property type="entry name" value="Integrase_cat-core"/>
</dbReference>
<dbReference type="SUPFAM" id="SSF53098">
    <property type="entry name" value="Ribonuclease H-like"/>
    <property type="match status" value="1"/>
</dbReference>